<accession>A0A7W4UK16</accession>
<protein>
    <submittedName>
        <fullName evidence="1">Transposase-like protein</fullName>
    </submittedName>
</protein>
<comment type="caution">
    <text evidence="1">The sequence shown here is derived from an EMBL/GenBank/DDBJ whole genome shotgun (WGS) entry which is preliminary data.</text>
</comment>
<reference evidence="1 2" key="2">
    <citation type="submission" date="2020-08" db="EMBL/GenBank/DDBJ databases">
        <authorList>
            <person name="Partida-Martinez L."/>
            <person name="Huntemann M."/>
            <person name="Clum A."/>
            <person name="Wang J."/>
            <person name="Palaniappan K."/>
            <person name="Ritter S."/>
            <person name="Chen I.-M."/>
            <person name="Stamatis D."/>
            <person name="Reddy T."/>
            <person name="O'Malley R."/>
            <person name="Daum C."/>
            <person name="Shapiro N."/>
            <person name="Ivanova N."/>
            <person name="Kyrpides N."/>
            <person name="Woyke T."/>
        </authorList>
    </citation>
    <scope>NUCLEOTIDE SEQUENCE [LARGE SCALE GENOMIC DNA]</scope>
    <source>
        <strain evidence="1 2">RAS26</strain>
    </source>
</reference>
<dbReference type="Pfam" id="PF13384">
    <property type="entry name" value="HTH_23"/>
    <property type="match status" value="1"/>
</dbReference>
<reference evidence="1 2" key="1">
    <citation type="submission" date="2020-08" db="EMBL/GenBank/DDBJ databases">
        <title>The Agave Microbiome: Exploring the role of microbial communities in plant adaptations to desert environments.</title>
        <authorList>
            <person name="Partida-Martinez L.P."/>
        </authorList>
    </citation>
    <scope>NUCLEOTIDE SEQUENCE [LARGE SCALE GENOMIC DNA]</scope>
    <source>
        <strain evidence="1 2">RAS26</strain>
    </source>
</reference>
<organism evidence="1 2">
    <name type="scientific">Cellulomonas cellasea</name>
    <dbReference type="NCBI Taxonomy" id="43670"/>
    <lineage>
        <taxon>Bacteria</taxon>
        <taxon>Bacillati</taxon>
        <taxon>Actinomycetota</taxon>
        <taxon>Actinomycetes</taxon>
        <taxon>Micrococcales</taxon>
        <taxon>Cellulomonadaceae</taxon>
        <taxon>Cellulomonas</taxon>
    </lineage>
</organism>
<proteinExistence type="predicted"/>
<dbReference type="Gene3D" id="1.10.10.60">
    <property type="entry name" value="Homeodomain-like"/>
    <property type="match status" value="1"/>
</dbReference>
<gene>
    <name evidence="1" type="ORF">FHR80_004538</name>
</gene>
<dbReference type="Proteomes" id="UP000518206">
    <property type="component" value="Unassembled WGS sequence"/>
</dbReference>
<evidence type="ECO:0000313" key="1">
    <source>
        <dbReference type="EMBL" id="MBB2925591.1"/>
    </source>
</evidence>
<name>A0A7W4UK16_9CELL</name>
<dbReference type="EMBL" id="JACHVX010000012">
    <property type="protein sequence ID" value="MBB2925591.1"/>
    <property type="molecule type" value="Genomic_DNA"/>
</dbReference>
<dbReference type="RefSeq" id="WP_183298297.1">
    <property type="nucleotide sequence ID" value="NZ_JACHVX010000012.1"/>
</dbReference>
<evidence type="ECO:0000313" key="2">
    <source>
        <dbReference type="Proteomes" id="UP000518206"/>
    </source>
</evidence>
<sequence>MTEDSSPTSALEVVRREQLRQSVAERDKLRAVLAAREAGATQAQVAEALGVSQPAVVKMLARAADKAPAIREGFSSATPLEVAERYAAGLISREQMRAELSTWDYTPTPRPDGPYDEIWVEDVNSFDGVRQATRYGLIDYDDYDAILAGRRQHVTQD</sequence>
<dbReference type="AlphaFoldDB" id="A0A7W4UK16"/>